<dbReference type="EMBL" id="KF433476">
    <property type="protein sequence ID" value="AII97800.1"/>
    <property type="molecule type" value="mRNA"/>
</dbReference>
<protein>
    <submittedName>
        <fullName evidence="1">BLTX427</fullName>
    </submittedName>
</protein>
<dbReference type="AlphaFoldDB" id="A0A076KUW6"/>
<accession>A0A076KUW6</accession>
<organism evidence="1">
    <name type="scientific">Nephila pilipes</name>
    <name type="common">Giant wood spider</name>
    <name type="synonym">Nephila maculata</name>
    <dbReference type="NCBI Taxonomy" id="299642"/>
    <lineage>
        <taxon>Eukaryota</taxon>
        <taxon>Metazoa</taxon>
        <taxon>Ecdysozoa</taxon>
        <taxon>Arthropoda</taxon>
        <taxon>Chelicerata</taxon>
        <taxon>Arachnida</taxon>
        <taxon>Araneae</taxon>
        <taxon>Araneomorphae</taxon>
        <taxon>Entelegynae</taxon>
        <taxon>Araneoidea</taxon>
        <taxon>Nephilidae</taxon>
        <taxon>Nephila</taxon>
    </lineage>
</organism>
<name>A0A076KUW6_NEPPI</name>
<sequence>MLRKQCFLRNFPLLVLCYPLGFVEI</sequence>
<evidence type="ECO:0000313" key="1">
    <source>
        <dbReference type="EMBL" id="AII97800.1"/>
    </source>
</evidence>
<proteinExistence type="evidence at transcript level"/>
<reference evidence="1" key="1">
    <citation type="submission" date="2013-07" db="EMBL/GenBank/DDBJ databases">
        <title>Nephila pilipes venom gland.</title>
        <authorList>
            <person name="Huo L.J."/>
        </authorList>
    </citation>
    <scope>NUCLEOTIDE SEQUENCE</scope>
    <source>
        <tissue evidence="1">Venom gland</tissue>
    </source>
</reference>